<dbReference type="PROSITE" id="PS51318">
    <property type="entry name" value="TAT"/>
    <property type="match status" value="1"/>
</dbReference>
<dbReference type="InterPro" id="IPR006311">
    <property type="entry name" value="TAT_signal"/>
</dbReference>
<name>A0ABS5GBI1_9BRAD</name>
<proteinExistence type="inferred from homology"/>
<dbReference type="PANTHER" id="PTHR42928:SF5">
    <property type="entry name" value="BLR1237 PROTEIN"/>
    <property type="match status" value="1"/>
</dbReference>
<comment type="caution">
    <text evidence="3">The sequence shown here is derived from an EMBL/GenBank/DDBJ whole genome shotgun (WGS) entry which is preliminary data.</text>
</comment>
<evidence type="ECO:0000256" key="1">
    <source>
        <dbReference type="ARBA" id="ARBA00006987"/>
    </source>
</evidence>
<protein>
    <submittedName>
        <fullName evidence="3">Tripartite tricarboxylate transporter substrate binding protein</fullName>
    </submittedName>
</protein>
<reference evidence="4" key="1">
    <citation type="journal article" date="2021" name="ISME J.">
        <title>Evolutionary origin and ecological implication of a unique nif island in free-living Bradyrhizobium lineages.</title>
        <authorList>
            <person name="Tao J."/>
        </authorList>
    </citation>
    <scope>NUCLEOTIDE SEQUENCE [LARGE SCALE GENOMIC DNA]</scope>
    <source>
        <strain evidence="4">SZCCT0094</strain>
    </source>
</reference>
<comment type="similarity">
    <text evidence="1">Belongs to the UPF0065 (bug) family.</text>
</comment>
<evidence type="ECO:0000313" key="3">
    <source>
        <dbReference type="EMBL" id="MBR1138672.1"/>
    </source>
</evidence>
<keyword evidence="2" id="KW-0732">Signal</keyword>
<sequence>MAHRIALSRRKLLSGAAALATAAILPRSSLADWRPSETVRLIVPAAPGGSTDVMGRLLAAHLQTAWGQSAVVENRSGGGGTIGTAEVARSTKGDGTTVLIGNPGPNAIAYSIFRNLAYRPDQLQAVSNMIRIPNIVSAHPSTGLKSIPELITYLKANPDKLNYGSSGVGQSPHLTGAWFLQLTGLKMTHIPFRGAGPALQAALAGDIQILFDNLFPSLPQIQDGKLIGLCVTTPERSANAPDMPTMRETAPELAKFDVSSWFGVFLPKACPPEIVHALNLQVKAMLEREDIRKSIAGMGARADYGTPQQFADFVQAETTKFASIIQKEGLQMDVQ</sequence>
<dbReference type="InterPro" id="IPR042100">
    <property type="entry name" value="Bug_dom1"/>
</dbReference>
<gene>
    <name evidence="3" type="ORF">JQ619_23180</name>
</gene>
<dbReference type="CDD" id="cd07012">
    <property type="entry name" value="PBP2_Bug_TTT"/>
    <property type="match status" value="1"/>
</dbReference>
<evidence type="ECO:0000313" key="4">
    <source>
        <dbReference type="Proteomes" id="UP001314635"/>
    </source>
</evidence>
<organism evidence="3 4">
    <name type="scientific">Bradyrhizobium denitrificans</name>
    <dbReference type="NCBI Taxonomy" id="2734912"/>
    <lineage>
        <taxon>Bacteria</taxon>
        <taxon>Pseudomonadati</taxon>
        <taxon>Pseudomonadota</taxon>
        <taxon>Alphaproteobacteria</taxon>
        <taxon>Hyphomicrobiales</taxon>
        <taxon>Nitrobacteraceae</taxon>
        <taxon>Bradyrhizobium</taxon>
    </lineage>
</organism>
<dbReference type="PIRSF" id="PIRSF017082">
    <property type="entry name" value="YflP"/>
    <property type="match status" value="1"/>
</dbReference>
<dbReference type="EMBL" id="JAFCLK010000023">
    <property type="protein sequence ID" value="MBR1138672.1"/>
    <property type="molecule type" value="Genomic_DNA"/>
</dbReference>
<feature type="signal peptide" evidence="2">
    <location>
        <begin position="1"/>
        <end position="31"/>
    </location>
</feature>
<dbReference type="Gene3D" id="3.40.190.150">
    <property type="entry name" value="Bordetella uptake gene, domain 1"/>
    <property type="match status" value="1"/>
</dbReference>
<dbReference type="Gene3D" id="3.40.190.10">
    <property type="entry name" value="Periplasmic binding protein-like II"/>
    <property type="match status" value="1"/>
</dbReference>
<evidence type="ECO:0000256" key="2">
    <source>
        <dbReference type="SAM" id="SignalP"/>
    </source>
</evidence>
<dbReference type="InterPro" id="IPR005064">
    <property type="entry name" value="BUG"/>
</dbReference>
<dbReference type="PANTHER" id="PTHR42928">
    <property type="entry name" value="TRICARBOXYLATE-BINDING PROTEIN"/>
    <property type="match status" value="1"/>
</dbReference>
<dbReference type="RefSeq" id="WP_172242003.1">
    <property type="nucleotide sequence ID" value="NZ_JABFDP010000035.1"/>
</dbReference>
<dbReference type="SUPFAM" id="SSF53850">
    <property type="entry name" value="Periplasmic binding protein-like II"/>
    <property type="match status" value="1"/>
</dbReference>
<feature type="chain" id="PRO_5047251718" evidence="2">
    <location>
        <begin position="32"/>
        <end position="335"/>
    </location>
</feature>
<dbReference type="Proteomes" id="UP001314635">
    <property type="component" value="Unassembled WGS sequence"/>
</dbReference>
<accession>A0ABS5GBI1</accession>
<dbReference type="Pfam" id="PF03401">
    <property type="entry name" value="TctC"/>
    <property type="match status" value="1"/>
</dbReference>
<keyword evidence="4" id="KW-1185">Reference proteome</keyword>